<reference evidence="5 7" key="1">
    <citation type="submission" date="2012-11" db="EMBL/GenBank/DDBJ databases">
        <title>Whole genome sequence of Acetobacter cibinongensis 4H-1.</title>
        <authorList>
            <person name="Azuma Y."/>
            <person name="Higashiura N."/>
            <person name="Hirakawa H."/>
            <person name="Matsushita K."/>
        </authorList>
    </citation>
    <scope>NUCLEOTIDE SEQUENCE [LARGE SCALE GENOMIC DNA]</scope>
    <source>
        <strain evidence="5 7">4H-1</strain>
    </source>
</reference>
<comment type="caution">
    <text evidence="5">The sequence shown here is derived from an EMBL/GenBank/DDBJ whole genome shotgun (WGS) entry which is preliminary data.</text>
</comment>
<dbReference type="SMART" id="SM00382">
    <property type="entry name" value="AAA"/>
    <property type="match status" value="1"/>
</dbReference>
<dbReference type="EMBL" id="BAMV01000016">
    <property type="protein sequence ID" value="GAN60676.1"/>
    <property type="molecule type" value="Genomic_DNA"/>
</dbReference>
<dbReference type="InterPro" id="IPR003439">
    <property type="entry name" value="ABC_transporter-like_ATP-bd"/>
</dbReference>
<name>A0A0D6N586_9PROT</name>
<keyword evidence="1" id="KW-0813">Transport</keyword>
<dbReference type="InterPro" id="IPR027417">
    <property type="entry name" value="P-loop_NTPase"/>
</dbReference>
<evidence type="ECO:0000256" key="3">
    <source>
        <dbReference type="ARBA" id="ARBA00022840"/>
    </source>
</evidence>
<evidence type="ECO:0000256" key="1">
    <source>
        <dbReference type="ARBA" id="ARBA00022448"/>
    </source>
</evidence>
<evidence type="ECO:0000313" key="5">
    <source>
        <dbReference type="EMBL" id="GAN60676.1"/>
    </source>
</evidence>
<accession>A0A6N3SPJ1</accession>
<dbReference type="Proteomes" id="UP000032671">
    <property type="component" value="Unassembled WGS sequence"/>
</dbReference>
<dbReference type="GO" id="GO:0016887">
    <property type="term" value="F:ATP hydrolysis activity"/>
    <property type="evidence" value="ECO:0007669"/>
    <property type="project" value="InterPro"/>
</dbReference>
<dbReference type="EMBL" id="BJVU01000004">
    <property type="protein sequence ID" value="GEL58707.1"/>
    <property type="molecule type" value="Genomic_DNA"/>
</dbReference>
<protein>
    <submittedName>
        <fullName evidence="5">ABC transporter</fullName>
    </submittedName>
</protein>
<feature type="domain" description="ABC transporter" evidence="4">
    <location>
        <begin position="9"/>
        <end position="237"/>
    </location>
</feature>
<gene>
    <name evidence="5" type="ORF">Abci_016_022</name>
    <name evidence="6" type="ORF">ACI01nite_13090</name>
</gene>
<keyword evidence="2" id="KW-0547">Nucleotide-binding</keyword>
<dbReference type="STRING" id="1231339.Abci_016_022"/>
<dbReference type="Pfam" id="PF00005">
    <property type="entry name" value="ABC_tran"/>
    <property type="match status" value="1"/>
</dbReference>
<evidence type="ECO:0000256" key="2">
    <source>
        <dbReference type="ARBA" id="ARBA00022741"/>
    </source>
</evidence>
<proteinExistence type="predicted"/>
<evidence type="ECO:0000259" key="4">
    <source>
        <dbReference type="PROSITE" id="PS50893"/>
    </source>
</evidence>
<evidence type="ECO:0000313" key="6">
    <source>
        <dbReference type="EMBL" id="GEL58707.1"/>
    </source>
</evidence>
<evidence type="ECO:0000313" key="8">
    <source>
        <dbReference type="Proteomes" id="UP000321891"/>
    </source>
</evidence>
<dbReference type="Proteomes" id="UP000321891">
    <property type="component" value="Unassembled WGS sequence"/>
</dbReference>
<dbReference type="Gene3D" id="3.40.50.300">
    <property type="entry name" value="P-loop containing nucleotide triphosphate hydrolases"/>
    <property type="match status" value="1"/>
</dbReference>
<evidence type="ECO:0000313" key="7">
    <source>
        <dbReference type="Proteomes" id="UP000032671"/>
    </source>
</evidence>
<dbReference type="PANTHER" id="PTHR42939">
    <property type="entry name" value="ABC TRANSPORTER ATP-BINDING PROTEIN ALBC-RELATED"/>
    <property type="match status" value="1"/>
</dbReference>
<keyword evidence="8" id="KW-1185">Reference proteome</keyword>
<accession>A0A0D6N586</accession>
<dbReference type="InterPro" id="IPR003593">
    <property type="entry name" value="AAA+_ATPase"/>
</dbReference>
<dbReference type="GO" id="GO:0005524">
    <property type="term" value="F:ATP binding"/>
    <property type="evidence" value="ECO:0007669"/>
    <property type="project" value="UniProtKB-KW"/>
</dbReference>
<dbReference type="PROSITE" id="PS50893">
    <property type="entry name" value="ABC_TRANSPORTER_2"/>
    <property type="match status" value="1"/>
</dbReference>
<dbReference type="SUPFAM" id="SSF52540">
    <property type="entry name" value="P-loop containing nucleoside triphosphate hydrolases"/>
    <property type="match status" value="1"/>
</dbReference>
<dbReference type="AlphaFoldDB" id="A0A0D6N586"/>
<dbReference type="PANTHER" id="PTHR42939:SF1">
    <property type="entry name" value="ABC TRANSPORTER ATP-BINDING PROTEIN ALBC-RELATED"/>
    <property type="match status" value="1"/>
</dbReference>
<reference evidence="6 8" key="2">
    <citation type="submission" date="2019-07" db="EMBL/GenBank/DDBJ databases">
        <title>Whole genome shotgun sequence of Acetobacter cibinongensis NBRC 16605.</title>
        <authorList>
            <person name="Hosoyama A."/>
            <person name="Uohara A."/>
            <person name="Ohji S."/>
            <person name="Ichikawa N."/>
        </authorList>
    </citation>
    <scope>NUCLEOTIDE SEQUENCE [LARGE SCALE GENOMIC DNA]</scope>
    <source>
        <strain evidence="6 8">NBRC 16605</strain>
    </source>
</reference>
<dbReference type="InterPro" id="IPR051782">
    <property type="entry name" value="ABC_Transporter_VariousFunc"/>
</dbReference>
<organism evidence="5 7">
    <name type="scientific">Acetobacter cibinongensis</name>
    <dbReference type="NCBI Taxonomy" id="146475"/>
    <lineage>
        <taxon>Bacteria</taxon>
        <taxon>Pseudomonadati</taxon>
        <taxon>Pseudomonadota</taxon>
        <taxon>Alphaproteobacteria</taxon>
        <taxon>Acetobacterales</taxon>
        <taxon>Acetobacteraceae</taxon>
        <taxon>Acetobacter</taxon>
    </lineage>
</organism>
<keyword evidence="3" id="KW-0067">ATP-binding</keyword>
<sequence length="251" mass="27674">MSMVMSLRIQAEGVQVEHHGKVVVALNYLDMCGPGWFGIIGANGAGKTTLLRAMCGRLPLAAGQFYLGNSKVPAQRQELARHIGFMPDVTHLPLDMSGKDLAKLVAEQLGQPTLALSLAPLRQALGVERFWHRPVGQYSAGMKQRVALYCAFAGGQKLVVLDEPFNWLDPVSLFDVKECLNSMAQQDYLLITTLHEPLAFLQFCKAGMLLESGHTRLVLDESKMAAFKEGSPIDFERYVVTSLRREAKDTV</sequence>